<keyword evidence="8 12" id="KW-0067">ATP-binding</keyword>
<evidence type="ECO:0000256" key="4">
    <source>
        <dbReference type="ARBA" id="ARBA00013782"/>
    </source>
</evidence>
<comment type="similarity">
    <text evidence="2 12">Belongs to the class-I aminoacyl-tRNA synthetase family.</text>
</comment>
<dbReference type="InterPro" id="IPR002306">
    <property type="entry name" value="Trp-tRNA-ligase"/>
</dbReference>
<keyword evidence="5" id="KW-0963">Cytoplasm</keyword>
<evidence type="ECO:0000256" key="1">
    <source>
        <dbReference type="ARBA" id="ARBA00004496"/>
    </source>
</evidence>
<dbReference type="GO" id="GO:0005737">
    <property type="term" value="C:cytoplasm"/>
    <property type="evidence" value="ECO:0007669"/>
    <property type="project" value="UniProtKB-SubCell"/>
</dbReference>
<proteinExistence type="inferred from homology"/>
<dbReference type="FunFam" id="3.40.50.620:FF:000033">
    <property type="entry name" value="tryptophan--tRNA ligase, cytoplasmic"/>
    <property type="match status" value="1"/>
</dbReference>
<accession>A0AAD5VE56</accession>
<dbReference type="Proteomes" id="UP001213000">
    <property type="component" value="Unassembled WGS sequence"/>
</dbReference>
<dbReference type="Gene3D" id="1.10.240.10">
    <property type="entry name" value="Tyrosyl-Transfer RNA Synthetase"/>
    <property type="match status" value="1"/>
</dbReference>
<dbReference type="GO" id="GO:0004830">
    <property type="term" value="F:tryptophan-tRNA ligase activity"/>
    <property type="evidence" value="ECO:0007669"/>
    <property type="project" value="UniProtKB-EC"/>
</dbReference>
<keyword evidence="14" id="KW-1185">Reference proteome</keyword>
<dbReference type="GO" id="GO:0006436">
    <property type="term" value="P:tryptophanyl-tRNA aminoacylation"/>
    <property type="evidence" value="ECO:0007669"/>
    <property type="project" value="InterPro"/>
</dbReference>
<evidence type="ECO:0000256" key="10">
    <source>
        <dbReference type="ARBA" id="ARBA00023146"/>
    </source>
</evidence>
<dbReference type="PANTHER" id="PTHR10055">
    <property type="entry name" value="TRYPTOPHANYL-TRNA SYNTHETASE"/>
    <property type="match status" value="1"/>
</dbReference>
<dbReference type="InterPro" id="IPR014729">
    <property type="entry name" value="Rossmann-like_a/b/a_fold"/>
</dbReference>
<dbReference type="EMBL" id="JANIEX010001980">
    <property type="protein sequence ID" value="KAJ3552944.1"/>
    <property type="molecule type" value="Genomic_DNA"/>
</dbReference>
<reference evidence="13" key="1">
    <citation type="submission" date="2022-07" db="EMBL/GenBank/DDBJ databases">
        <title>Genome Sequence of Leucocoprinus birnbaumii.</title>
        <authorList>
            <person name="Buettner E."/>
        </authorList>
    </citation>
    <scope>NUCLEOTIDE SEQUENCE</scope>
    <source>
        <strain evidence="13">VT141</strain>
    </source>
</reference>
<evidence type="ECO:0000313" key="14">
    <source>
        <dbReference type="Proteomes" id="UP001213000"/>
    </source>
</evidence>
<dbReference type="NCBIfam" id="TIGR00233">
    <property type="entry name" value="trpS"/>
    <property type="match status" value="1"/>
</dbReference>
<comment type="caution">
    <text evidence="13">The sequence shown here is derived from an EMBL/GenBank/DDBJ whole genome shotgun (WGS) entry which is preliminary data.</text>
</comment>
<gene>
    <name evidence="13" type="ORF">NP233_g12758</name>
</gene>
<dbReference type="InterPro" id="IPR001412">
    <property type="entry name" value="aa-tRNA-synth_I_CS"/>
</dbReference>
<keyword evidence="9 12" id="KW-0648">Protein biosynthesis</keyword>
<dbReference type="Gene3D" id="3.40.50.620">
    <property type="entry name" value="HUPs"/>
    <property type="match status" value="1"/>
</dbReference>
<dbReference type="GO" id="GO:0005524">
    <property type="term" value="F:ATP binding"/>
    <property type="evidence" value="ECO:0007669"/>
    <property type="project" value="UniProtKB-KW"/>
</dbReference>
<evidence type="ECO:0000313" key="13">
    <source>
        <dbReference type="EMBL" id="KAJ3552944.1"/>
    </source>
</evidence>
<comment type="subcellular location">
    <subcellularLocation>
        <location evidence="1">Cytoplasm</location>
    </subcellularLocation>
</comment>
<evidence type="ECO:0000256" key="2">
    <source>
        <dbReference type="ARBA" id="ARBA00005594"/>
    </source>
</evidence>
<keyword evidence="6 12" id="KW-0436">Ligase</keyword>
<dbReference type="PROSITE" id="PS00178">
    <property type="entry name" value="AA_TRNA_LIGASE_I"/>
    <property type="match status" value="1"/>
</dbReference>
<dbReference type="AlphaFoldDB" id="A0AAD5VE56"/>
<sequence length="448" mass="50584">MSAPTDPTTQAVDGVTSSLANASLTNGEAQAIKPAPEDTQPHEQVVTPWDVQGGVSADGKQQAIDYDKLVDQFGTRRIDTALLERFERLTGHRPHVFLRRGMFFSHREFDKILDRFEQGKPFFLYTGRGPSSDSMHLGHMVPFVFTKWLQDVFGCPLVIQLTDDEKFLFKHELKPDQTRKFARENAKDIIACGFDVERTFIFSDYAYIGGTFYENISRISRQISYNQAKATFGFNESDNIGKVHFAAIQAAPSFSNSFPHIFGTTSNIPCLIPCAIDQDPYFRLTRDVAVKLKYPKPSLIHSKFFPALQGPQTKMSASDPNSSIFMTDKANQLKNKINRHGFSGGQETEEEHRRLGGDTEVDVAYQYLRFFLEDDDELERLGKEYRAGELLTGQLKSRCIGELQKFVGEFQERRKKVTEADVDAFMSTNRSIAPTINKCQVAPAPAEK</sequence>
<keyword evidence="10 12" id="KW-0030">Aminoacyl-tRNA synthetase</keyword>
<dbReference type="Pfam" id="PF00579">
    <property type="entry name" value="tRNA-synt_1b"/>
    <property type="match status" value="1"/>
</dbReference>
<evidence type="ECO:0000256" key="5">
    <source>
        <dbReference type="ARBA" id="ARBA00022490"/>
    </source>
</evidence>
<keyword evidence="7 12" id="KW-0547">Nucleotide-binding</keyword>
<dbReference type="PRINTS" id="PR01039">
    <property type="entry name" value="TRNASYNTHTRP"/>
</dbReference>
<dbReference type="FunFam" id="1.10.240.10:FF:000003">
    <property type="entry name" value="Tryptophan--tRNA ligase, cytoplasmic"/>
    <property type="match status" value="1"/>
</dbReference>
<dbReference type="EC" id="6.1.1.2" evidence="3"/>
<dbReference type="InterPro" id="IPR002305">
    <property type="entry name" value="aa-tRNA-synth_Ic"/>
</dbReference>
<dbReference type="PANTHER" id="PTHR10055:SF1">
    <property type="entry name" value="TRYPTOPHAN--TRNA LIGASE, CYTOPLASMIC"/>
    <property type="match status" value="1"/>
</dbReference>
<evidence type="ECO:0000256" key="3">
    <source>
        <dbReference type="ARBA" id="ARBA00013161"/>
    </source>
</evidence>
<dbReference type="CDD" id="cd00806">
    <property type="entry name" value="TrpRS_core"/>
    <property type="match status" value="1"/>
</dbReference>
<organism evidence="13 14">
    <name type="scientific">Leucocoprinus birnbaumii</name>
    <dbReference type="NCBI Taxonomy" id="56174"/>
    <lineage>
        <taxon>Eukaryota</taxon>
        <taxon>Fungi</taxon>
        <taxon>Dikarya</taxon>
        <taxon>Basidiomycota</taxon>
        <taxon>Agaricomycotina</taxon>
        <taxon>Agaricomycetes</taxon>
        <taxon>Agaricomycetidae</taxon>
        <taxon>Agaricales</taxon>
        <taxon>Agaricineae</taxon>
        <taxon>Agaricaceae</taxon>
        <taxon>Leucocoprinus</taxon>
    </lineage>
</organism>
<evidence type="ECO:0000256" key="8">
    <source>
        <dbReference type="ARBA" id="ARBA00022840"/>
    </source>
</evidence>
<evidence type="ECO:0000256" key="7">
    <source>
        <dbReference type="ARBA" id="ARBA00022741"/>
    </source>
</evidence>
<evidence type="ECO:0000256" key="12">
    <source>
        <dbReference type="RuleBase" id="RU363036"/>
    </source>
</evidence>
<evidence type="ECO:0000256" key="9">
    <source>
        <dbReference type="ARBA" id="ARBA00022917"/>
    </source>
</evidence>
<evidence type="ECO:0000256" key="11">
    <source>
        <dbReference type="ARBA" id="ARBA00030268"/>
    </source>
</evidence>
<name>A0AAD5VE56_9AGAR</name>
<dbReference type="SUPFAM" id="SSF52374">
    <property type="entry name" value="Nucleotidylyl transferase"/>
    <property type="match status" value="1"/>
</dbReference>
<evidence type="ECO:0000256" key="6">
    <source>
        <dbReference type="ARBA" id="ARBA00022598"/>
    </source>
</evidence>
<protein>
    <recommendedName>
        <fullName evidence="4">Tryptophan--tRNA ligase, cytoplasmic</fullName>
        <ecNumber evidence="3">6.1.1.2</ecNumber>
    </recommendedName>
    <alternativeName>
        <fullName evidence="11">Tryptophanyl-tRNA synthetase</fullName>
    </alternativeName>
</protein>